<protein>
    <submittedName>
        <fullName evidence="1">Uncharacterized protein</fullName>
    </submittedName>
</protein>
<gene>
    <name evidence="1" type="ORF">GKO32_32285</name>
</gene>
<dbReference type="EMBL" id="WMBA01000073">
    <property type="protein sequence ID" value="MTD58622.1"/>
    <property type="molecule type" value="Genomic_DNA"/>
</dbReference>
<accession>A0A6N7ZA63</accession>
<dbReference type="RefSeq" id="WP_154760699.1">
    <property type="nucleotide sequence ID" value="NZ_WMBA01000073.1"/>
</dbReference>
<dbReference type="Proteomes" id="UP000440096">
    <property type="component" value="Unassembled WGS sequence"/>
</dbReference>
<name>A0A6N7ZA63_9PSEU</name>
<keyword evidence="2" id="KW-1185">Reference proteome</keyword>
<reference evidence="1 2" key="1">
    <citation type="submission" date="2019-11" db="EMBL/GenBank/DDBJ databases">
        <title>Draft genome of Amycolatopsis RM579.</title>
        <authorList>
            <person name="Duangmal K."/>
            <person name="Mingma R."/>
        </authorList>
    </citation>
    <scope>NUCLEOTIDE SEQUENCE [LARGE SCALE GENOMIC DNA]</scope>
    <source>
        <strain evidence="1 2">RM579</strain>
    </source>
</reference>
<dbReference type="OrthoDB" id="3638727at2"/>
<sequence>MTAADFPPRGCLGELLDQWRRDICSVPIPRLVDLPTAVAIVCAAREQLELKPAGPGE</sequence>
<evidence type="ECO:0000313" key="1">
    <source>
        <dbReference type="EMBL" id="MTD58622.1"/>
    </source>
</evidence>
<comment type="caution">
    <text evidence="1">The sequence shown here is derived from an EMBL/GenBank/DDBJ whole genome shotgun (WGS) entry which is preliminary data.</text>
</comment>
<proteinExistence type="predicted"/>
<organism evidence="1 2">
    <name type="scientific">Amycolatopsis pithecellobii</name>
    <dbReference type="NCBI Taxonomy" id="664692"/>
    <lineage>
        <taxon>Bacteria</taxon>
        <taxon>Bacillati</taxon>
        <taxon>Actinomycetota</taxon>
        <taxon>Actinomycetes</taxon>
        <taxon>Pseudonocardiales</taxon>
        <taxon>Pseudonocardiaceae</taxon>
        <taxon>Amycolatopsis</taxon>
    </lineage>
</organism>
<evidence type="ECO:0000313" key="2">
    <source>
        <dbReference type="Proteomes" id="UP000440096"/>
    </source>
</evidence>
<dbReference type="AlphaFoldDB" id="A0A6N7ZA63"/>